<dbReference type="SUPFAM" id="SSF47729">
    <property type="entry name" value="IHF-like DNA-binding proteins"/>
    <property type="match status" value="1"/>
</dbReference>
<dbReference type="InterPro" id="IPR000119">
    <property type="entry name" value="Hist_DNA-bd"/>
</dbReference>
<proteinExistence type="inferred from homology"/>
<dbReference type="SMART" id="SM00411">
    <property type="entry name" value="BHL"/>
    <property type="match status" value="1"/>
</dbReference>
<dbReference type="Pfam" id="PF00216">
    <property type="entry name" value="Bac_DNA_binding"/>
    <property type="match status" value="1"/>
</dbReference>
<dbReference type="EMBL" id="KP867045">
    <property type="protein sequence ID" value="ALL53605.1"/>
    <property type="molecule type" value="Genomic_DNA"/>
</dbReference>
<reference evidence="5" key="1">
    <citation type="submission" date="2015-02" db="EMBL/GenBank/DDBJ databases">
        <authorList>
            <person name="Chooi Y.-H."/>
        </authorList>
    </citation>
    <scope>NUCLEOTIDE SEQUENCE</scope>
</reference>
<dbReference type="GO" id="GO:0003677">
    <property type="term" value="F:DNA binding"/>
    <property type="evidence" value="ECO:0007669"/>
    <property type="project" value="UniProtKB-KW"/>
</dbReference>
<dbReference type="PROSITE" id="PS00045">
    <property type="entry name" value="HISTONE_LIKE"/>
    <property type="match status" value="1"/>
</dbReference>
<sequence length="93" mass="9915">MNKQELIRAIAEKMPEGTTLKTVEAAVNAFTEVVTETLASGGEVVLTGFGSFKVNERGARQGRNPRTGETITIPASKVPTFRPGKGLKDAVNK</sequence>
<evidence type="ECO:0000256" key="1">
    <source>
        <dbReference type="ARBA" id="ARBA00010529"/>
    </source>
</evidence>
<dbReference type="GO" id="GO:0030527">
    <property type="term" value="F:structural constituent of chromatin"/>
    <property type="evidence" value="ECO:0007669"/>
    <property type="project" value="InterPro"/>
</dbReference>
<accession>A0A141GNH7</accession>
<name>A0A141GNH7_9FIRM</name>
<comment type="similarity">
    <text evidence="1 4">Belongs to the bacterial histone-like protein family.</text>
</comment>
<organism evidence="5">
    <name type="scientific">uncultured firmicutes bacterium contig_61</name>
    <dbReference type="NCBI Taxonomy" id="1643555"/>
    <lineage>
        <taxon>Bacteria</taxon>
        <taxon>Bacillati</taxon>
        <taxon>Bacillota</taxon>
        <taxon>environmental samples</taxon>
    </lineage>
</organism>
<dbReference type="AlphaFoldDB" id="A0A141GNH7"/>
<dbReference type="InterPro" id="IPR020816">
    <property type="entry name" value="Histone-like_DNA-bd_CS"/>
</dbReference>
<dbReference type="PRINTS" id="PR01727">
    <property type="entry name" value="DNABINDINGHU"/>
</dbReference>
<keyword evidence="3 5" id="KW-0238">DNA-binding</keyword>
<dbReference type="InterPro" id="IPR010992">
    <property type="entry name" value="IHF-like_DNA-bd_dom_sf"/>
</dbReference>
<evidence type="ECO:0000256" key="3">
    <source>
        <dbReference type="ARBA" id="ARBA00023125"/>
    </source>
</evidence>
<dbReference type="GO" id="GO:0030261">
    <property type="term" value="P:chromosome condensation"/>
    <property type="evidence" value="ECO:0007669"/>
    <property type="project" value="UniProtKB-KW"/>
</dbReference>
<dbReference type="Gene3D" id="4.10.520.10">
    <property type="entry name" value="IHF-like DNA-binding proteins"/>
    <property type="match status" value="1"/>
</dbReference>
<evidence type="ECO:0000256" key="4">
    <source>
        <dbReference type="RuleBase" id="RU003939"/>
    </source>
</evidence>
<dbReference type="PANTHER" id="PTHR33175">
    <property type="entry name" value="DNA-BINDING PROTEIN HU"/>
    <property type="match status" value="1"/>
</dbReference>
<dbReference type="PANTHER" id="PTHR33175:SF3">
    <property type="entry name" value="DNA-BINDING PROTEIN HU-BETA"/>
    <property type="match status" value="1"/>
</dbReference>
<evidence type="ECO:0000313" key="5">
    <source>
        <dbReference type="EMBL" id="ALL53605.1"/>
    </source>
</evidence>
<keyword evidence="2" id="KW-0226">DNA condensation</keyword>
<protein>
    <submittedName>
        <fullName evidence="5">HupB, DNA-binding protein HU-beta</fullName>
    </submittedName>
</protein>
<evidence type="ECO:0000256" key="2">
    <source>
        <dbReference type="ARBA" id="ARBA00023067"/>
    </source>
</evidence>
<dbReference type="CDD" id="cd13831">
    <property type="entry name" value="HU"/>
    <property type="match status" value="1"/>
</dbReference>